<dbReference type="GO" id="GO:0005737">
    <property type="term" value="C:cytoplasm"/>
    <property type="evidence" value="ECO:0007669"/>
    <property type="project" value="TreeGrafter"/>
</dbReference>
<dbReference type="GO" id="GO:0006006">
    <property type="term" value="P:glucose metabolic process"/>
    <property type="evidence" value="ECO:0007669"/>
    <property type="project" value="TreeGrafter"/>
</dbReference>
<comment type="pathway">
    <text evidence="1 5">Carbohydrate metabolism; hexose metabolism.</text>
</comment>
<dbReference type="PIRSF" id="PIRSF005096">
    <property type="entry name" value="GALM"/>
    <property type="match status" value="1"/>
</dbReference>
<dbReference type="UniPathway" id="UPA00242"/>
<dbReference type="EC" id="5.1.3.3" evidence="5"/>
<evidence type="ECO:0000256" key="2">
    <source>
        <dbReference type="ARBA" id="ARBA00006206"/>
    </source>
</evidence>
<protein>
    <recommendedName>
        <fullName evidence="5">Aldose 1-epimerase</fullName>
        <ecNumber evidence="5">5.1.3.3</ecNumber>
    </recommendedName>
</protein>
<evidence type="ECO:0000313" key="10">
    <source>
        <dbReference type="Proteomes" id="UP000190409"/>
    </source>
</evidence>
<dbReference type="AlphaFoldDB" id="A0A1S8KQG0"/>
<organism evidence="9 10">
    <name type="scientific">Dolosigranulum pigrum</name>
    <dbReference type="NCBI Taxonomy" id="29394"/>
    <lineage>
        <taxon>Bacteria</taxon>
        <taxon>Bacillati</taxon>
        <taxon>Bacillota</taxon>
        <taxon>Bacilli</taxon>
        <taxon>Lactobacillales</taxon>
        <taxon>Carnobacteriaceae</taxon>
        <taxon>Dolosigranulum</taxon>
    </lineage>
</organism>
<evidence type="ECO:0000256" key="5">
    <source>
        <dbReference type="PIRNR" id="PIRNR005096"/>
    </source>
</evidence>
<dbReference type="GO" id="GO:0004034">
    <property type="term" value="F:aldose 1-epimerase activity"/>
    <property type="evidence" value="ECO:0007669"/>
    <property type="project" value="UniProtKB-EC"/>
</dbReference>
<dbReference type="InterPro" id="IPR008183">
    <property type="entry name" value="Aldose_1/G6P_1-epimerase"/>
</dbReference>
<comment type="catalytic activity">
    <reaction evidence="5">
        <text>alpha-D-glucose = beta-D-glucose</text>
        <dbReference type="Rhea" id="RHEA:10264"/>
        <dbReference type="ChEBI" id="CHEBI:15903"/>
        <dbReference type="ChEBI" id="CHEBI:17925"/>
        <dbReference type="EC" id="5.1.3.3"/>
    </reaction>
</comment>
<evidence type="ECO:0000256" key="1">
    <source>
        <dbReference type="ARBA" id="ARBA00005028"/>
    </source>
</evidence>
<comment type="caution">
    <text evidence="9">The sequence shown here is derived from an EMBL/GenBank/DDBJ whole genome shotgun (WGS) entry which is preliminary data.</text>
</comment>
<dbReference type="PANTHER" id="PTHR10091">
    <property type="entry name" value="ALDOSE-1-EPIMERASE"/>
    <property type="match status" value="1"/>
</dbReference>
<reference evidence="9 10" key="1">
    <citation type="submission" date="2017-01" db="EMBL/GenBank/DDBJ databases">
        <title>Complete Genome Sequence of Dolosigranulum pigrum isolated from a Patient with interstitial lung disease.</title>
        <authorList>
            <person name="Mukhopadhyay R."/>
            <person name="Joaquin J."/>
            <person name="Hogue R."/>
            <person name="Fitzgerald S."/>
            <person name="Jospin G."/>
            <person name="Eisen J.A."/>
            <person name="Chaturvedi V."/>
        </authorList>
    </citation>
    <scope>NUCLEOTIDE SEQUENCE [LARGE SCALE GENOMIC DNA]</scope>
    <source>
        <strain evidence="9 10">15S00348</strain>
    </source>
</reference>
<feature type="binding site" evidence="8">
    <location>
        <begin position="175"/>
        <end position="177"/>
    </location>
    <ligand>
        <name>beta-D-galactose</name>
        <dbReference type="ChEBI" id="CHEBI:27667"/>
    </ligand>
</feature>
<dbReference type="CDD" id="cd09019">
    <property type="entry name" value="galactose_mutarotase_like"/>
    <property type="match status" value="1"/>
</dbReference>
<gene>
    <name evidence="9" type="ORF">BWX42_09890</name>
</gene>
<dbReference type="InterPro" id="IPR015443">
    <property type="entry name" value="Aldose_1-epimerase"/>
</dbReference>
<evidence type="ECO:0000256" key="6">
    <source>
        <dbReference type="PIRSR" id="PIRSR005096-1"/>
    </source>
</evidence>
<dbReference type="Proteomes" id="UP000190409">
    <property type="component" value="Unassembled WGS sequence"/>
</dbReference>
<evidence type="ECO:0000313" key="9">
    <source>
        <dbReference type="EMBL" id="OOL81959.1"/>
    </source>
</evidence>
<accession>A0A1S8KQG0</accession>
<dbReference type="InterPro" id="IPR047215">
    <property type="entry name" value="Galactose_mutarotase-like"/>
</dbReference>
<dbReference type="InterPro" id="IPR011013">
    <property type="entry name" value="Gal_mutarotase_sf_dom"/>
</dbReference>
<name>A0A1S8KQG0_9LACT</name>
<evidence type="ECO:0000256" key="8">
    <source>
        <dbReference type="PIRSR" id="PIRSR005096-3"/>
    </source>
</evidence>
<comment type="similarity">
    <text evidence="2 5">Belongs to the aldose epimerase family.</text>
</comment>
<sequence length="344" mass="38269">MKVEIRPFSASGRHKEIWITNEAGYTIALSSIGARINRWLTPDGQNLILGYETAEDLLAEPNLYYGATIGRVAGRIAQSQFRLDGATYHLPANEGAHHLHGGPSALDQAVWDACIKHHGDSVSVDFSYQESAGVRGYPGTIDIRVTHSFDEENRWTVSYWAQTTDEATILDPTNHVYFNLNGDMSQSILNHHVQINADHVLALDTENIPTGQRLAVEETAFDLRDGQCLRELFEPMPAELERTDGLDHPFVLNQSAEPVAVVTCPETDYRIEMTTDAPCVVVYTHNTAEPDKTIFGQSPMKYAGITLETQCEPNAANEADFSDITLRVGDIYSRTTSYQLVKER</sequence>
<evidence type="ECO:0000256" key="7">
    <source>
        <dbReference type="PIRSR" id="PIRSR005096-2"/>
    </source>
</evidence>
<evidence type="ECO:0000256" key="4">
    <source>
        <dbReference type="ARBA" id="ARBA00023277"/>
    </source>
</evidence>
<keyword evidence="4 5" id="KW-0119">Carbohydrate metabolism</keyword>
<dbReference type="EMBL" id="MUYF01000003">
    <property type="protein sequence ID" value="OOL81959.1"/>
    <property type="molecule type" value="Genomic_DNA"/>
</dbReference>
<feature type="active site" description="Proton donor" evidence="6">
    <location>
        <position position="175"/>
    </location>
</feature>
<feature type="active site" description="Proton acceptor" evidence="6">
    <location>
        <position position="308"/>
    </location>
</feature>
<evidence type="ECO:0000256" key="3">
    <source>
        <dbReference type="ARBA" id="ARBA00023235"/>
    </source>
</evidence>
<proteinExistence type="inferred from homology"/>
<dbReference type="Pfam" id="PF01263">
    <property type="entry name" value="Aldose_epim"/>
    <property type="match status" value="1"/>
</dbReference>
<dbReference type="InterPro" id="IPR014718">
    <property type="entry name" value="GH-type_carb-bd"/>
</dbReference>
<dbReference type="SUPFAM" id="SSF74650">
    <property type="entry name" value="Galactose mutarotase-like"/>
    <property type="match status" value="1"/>
</dbReference>
<feature type="binding site" evidence="7">
    <location>
        <position position="247"/>
    </location>
    <ligand>
        <name>beta-D-galactose</name>
        <dbReference type="ChEBI" id="CHEBI:27667"/>
    </ligand>
</feature>
<dbReference type="PANTHER" id="PTHR10091:SF0">
    <property type="entry name" value="GALACTOSE MUTAROTASE"/>
    <property type="match status" value="1"/>
</dbReference>
<keyword evidence="3 5" id="KW-0413">Isomerase</keyword>
<dbReference type="GO" id="GO:0030246">
    <property type="term" value="F:carbohydrate binding"/>
    <property type="evidence" value="ECO:0007669"/>
    <property type="project" value="InterPro"/>
</dbReference>
<dbReference type="GO" id="GO:0033499">
    <property type="term" value="P:galactose catabolic process via UDP-galactose, Leloir pathway"/>
    <property type="evidence" value="ECO:0007669"/>
    <property type="project" value="TreeGrafter"/>
</dbReference>
<dbReference type="Gene3D" id="2.70.98.10">
    <property type="match status" value="1"/>
</dbReference>